<evidence type="ECO:0000313" key="4">
    <source>
        <dbReference type="Proteomes" id="UP000030944"/>
    </source>
</evidence>
<dbReference type="AlphaFoldDB" id="A0A0A7UZ23"/>
<dbReference type="KEGG" id="nbv:T478_0213"/>
<reference evidence="5" key="3">
    <citation type="submission" date="2016-05" db="EMBL/GenBank/DDBJ databases">
        <authorList>
            <person name="Dupont C."/>
            <person name="Santoro A."/>
        </authorList>
    </citation>
    <scope>NUCLEOTIDE SEQUENCE [LARGE SCALE GENOMIC DNA]</scope>
    <source>
        <strain evidence="5">U25</strain>
    </source>
</reference>
<keyword evidence="1" id="KW-0812">Transmembrane</keyword>
<dbReference type="EMBL" id="CP007026">
    <property type="protein sequence ID" value="AJA91873.1"/>
    <property type="molecule type" value="Genomic_DNA"/>
</dbReference>
<gene>
    <name evidence="3" type="ORF">A7X95_06140</name>
    <name evidence="2" type="ORF">T478_0213</name>
</gene>
<reference evidence="2 4" key="1">
    <citation type="journal article" date="2015" name="Proc. Natl. Acad. Sci. U.S.A.">
        <title>Genomic and proteomic characterization of "Candidatus Nitrosopelagicus brevis": An ammonia-oxidizing archaeon from the open ocean.</title>
        <authorList>
            <person name="Santoro A.E."/>
            <person name="Dupont C.L."/>
            <person name="Richter R.A."/>
            <person name="Craig M.T."/>
            <person name="Carini P."/>
            <person name="McIlvin M.R."/>
            <person name="Yang Y."/>
            <person name="Orsi W.D."/>
            <person name="Moran D.M."/>
            <person name="Saito M.A."/>
        </authorList>
    </citation>
    <scope>NUCLEOTIDE SEQUENCE [LARGE SCALE GENOMIC DNA]</scope>
    <source>
        <strain evidence="2">CN25</strain>
        <strain evidence="4">V2</strain>
    </source>
</reference>
<evidence type="ECO:0000313" key="2">
    <source>
        <dbReference type="EMBL" id="AJA91873.1"/>
    </source>
</evidence>
<organism evidence="2 4">
    <name type="scientific">Candidatus Nitrosopelagicus brevis</name>
    <dbReference type="NCBI Taxonomy" id="1410606"/>
    <lineage>
        <taxon>Archaea</taxon>
        <taxon>Nitrososphaerota</taxon>
    </lineage>
</organism>
<dbReference type="Proteomes" id="UP000241022">
    <property type="component" value="Unassembled WGS sequence"/>
</dbReference>
<dbReference type="GeneID" id="24816113"/>
<dbReference type="RefSeq" id="WP_052433816.1">
    <property type="nucleotide sequence ID" value="NZ_CP007026.1"/>
</dbReference>
<keyword evidence="5" id="KW-1185">Reference proteome</keyword>
<proteinExistence type="predicted"/>
<name>A0A0A7UZ23_9ARCH</name>
<sequence>MNGTLRIFFILPLLFVSISATTDAYGHSLFNSSEQTLGDYRVQIATQPEFPQIGERSQVLIRVTDQDGKEVDRFMMGNRIFYNEEQIITWRPESYDGGHMEKDFIFEESGNHIFRVDLYDAASDGGVLTFSFNISTQSPFGYVFIGAIAAGGIIFGGVIGIVYVPRILKKRTKP</sequence>
<dbReference type="HOGENOM" id="CLU_1544140_0_0_2"/>
<evidence type="ECO:0000313" key="5">
    <source>
        <dbReference type="Proteomes" id="UP000241022"/>
    </source>
</evidence>
<protein>
    <submittedName>
        <fullName evidence="2">Uncharacterized protein</fullName>
    </submittedName>
</protein>
<keyword evidence="1" id="KW-1133">Transmembrane helix</keyword>
<evidence type="ECO:0000313" key="3">
    <source>
        <dbReference type="EMBL" id="PTL87468.1"/>
    </source>
</evidence>
<dbReference type="EMBL" id="LXWN01000002">
    <property type="protein sequence ID" value="PTL87468.1"/>
    <property type="molecule type" value="Genomic_DNA"/>
</dbReference>
<dbReference type="Proteomes" id="UP000030944">
    <property type="component" value="Chromosome"/>
</dbReference>
<keyword evidence="1" id="KW-0472">Membrane</keyword>
<evidence type="ECO:0000256" key="1">
    <source>
        <dbReference type="SAM" id="Phobius"/>
    </source>
</evidence>
<accession>A0A0A7UZ23</accession>
<reference evidence="3 5" key="4">
    <citation type="submission" date="2018-04" db="EMBL/GenBank/DDBJ databases">
        <title>Transcriptomics of ammonia oxidizing archaea.</title>
        <authorList>
            <person name="Carini P."/>
        </authorList>
    </citation>
    <scope>NUCLEOTIDE SEQUENCE [LARGE SCALE GENOMIC DNA]</scope>
    <source>
        <strain evidence="3 5">U25</strain>
    </source>
</reference>
<feature type="transmembrane region" description="Helical" evidence="1">
    <location>
        <begin position="140"/>
        <end position="164"/>
    </location>
</feature>
<reference evidence="3" key="2">
    <citation type="submission" date="2016-05" db="EMBL/GenBank/DDBJ databases">
        <authorList>
            <person name="Lavstsen T."/>
            <person name="Jespersen J.S."/>
        </authorList>
    </citation>
    <scope>NUCLEOTIDE SEQUENCE [LARGE SCALE GENOMIC DNA]</scope>
    <source>
        <strain evidence="3">U25</strain>
    </source>
</reference>